<evidence type="ECO:0000313" key="5">
    <source>
        <dbReference type="EMBL" id="KKY38333.1"/>
    </source>
</evidence>
<feature type="region of interest" description="Disordered" evidence="2">
    <location>
        <begin position="458"/>
        <end position="509"/>
    </location>
</feature>
<gene>
    <name evidence="5" type="ORF">UCDDA912_g01651</name>
</gene>
<feature type="compositionally biased region" description="Low complexity" evidence="2">
    <location>
        <begin position="487"/>
        <end position="506"/>
    </location>
</feature>
<dbReference type="Pfam" id="PF20497">
    <property type="entry name" value="SWI-SNF_Ssr4_C"/>
    <property type="match status" value="1"/>
</dbReference>
<dbReference type="InterPro" id="IPR013859">
    <property type="entry name" value="Ssr4_N"/>
</dbReference>
<keyword evidence="6" id="KW-1185">Reference proteome</keyword>
<dbReference type="OrthoDB" id="5321006at2759"/>
<evidence type="ECO:0000313" key="6">
    <source>
        <dbReference type="Proteomes" id="UP000034680"/>
    </source>
</evidence>
<dbReference type="EMBL" id="LCUC01000059">
    <property type="protein sequence ID" value="KKY38333.1"/>
    <property type="molecule type" value="Genomic_DNA"/>
</dbReference>
<dbReference type="Pfam" id="PF08549">
    <property type="entry name" value="SWI-SNF_Ssr4_N"/>
    <property type="match status" value="1"/>
</dbReference>
<reference evidence="5 6" key="2">
    <citation type="submission" date="2015-05" db="EMBL/GenBank/DDBJ databases">
        <authorList>
            <person name="Morales-Cruz A."/>
            <person name="Amrine K.C."/>
            <person name="Cantu D."/>
        </authorList>
    </citation>
    <scope>NUCLEOTIDE SEQUENCE [LARGE SCALE GENOMIC DNA]</scope>
    <source>
        <strain evidence="5">DA912</strain>
    </source>
</reference>
<reference evidence="5 6" key="1">
    <citation type="submission" date="2015-05" db="EMBL/GenBank/DDBJ databases">
        <title>Distinctive expansion of gene families associated with plant cell wall degradation and secondary metabolism in the genomes of grapevine trunk pathogens.</title>
        <authorList>
            <person name="Lawrence D.P."/>
            <person name="Travadon R."/>
            <person name="Rolshausen P.E."/>
            <person name="Baumgartner K."/>
        </authorList>
    </citation>
    <scope>NUCLEOTIDE SEQUENCE [LARGE SCALE GENOMIC DNA]</scope>
    <source>
        <strain evidence="5">DA912</strain>
    </source>
</reference>
<comment type="caution">
    <text evidence="5">The sequence shown here is derived from an EMBL/GenBank/DDBJ whole genome shotgun (WGS) entry which is preliminary data.</text>
</comment>
<feature type="domain" description="SWI/SNF and RSC complexes subunit Ssr4 N-terminal" evidence="3">
    <location>
        <begin position="3"/>
        <end position="215"/>
    </location>
</feature>
<accession>A0A0G2HU98</accession>
<sequence>MGDPSHNINEKMLHHLHLISTYRYAAMADVGVPDASKWLMNAPKIARDTAPFFWTYLDAPADGTIMLTWQPLQRLDTNFATDGYIWPYPETYYQQDLGNGLVLEMFFQRVGYRQGEQFAQHARKRFRLVPKQPQVPGAPQVDPSLWIVHYGPNSAQDRVPVNMIPIDPRTHGLMQARMQLQRGGQIARKEFMLADRLNWPTINPPREGRGHPMMAQQPHPRTIPQQMAYPPQPPVPNKRARTNAHQNQQMMSAAPFIPYDDEDDTHQGDVFDHMSPRDVSMARYTRNHEWMEEVLGSAYRIGQITPADLGLGLQGELASLTQGIYEASGVDAHKKPPAKPVVGHLDPKLASEFRDRVSQKIENDKAEMTRLREKHEKLMDKFKSNSILNRAEKELRVAVDETGPEFWRLEGKEEDEGDGTTQWNGNEHRKVSDIVADVESALGRHIAVVSDVKRIQDGGYQEPAPEPESLPMPPAAPLPSANGAAPGQLSRQGSQAGSQASGLLAGDSDIDMGGTAAGLLDQIQGGASSTSTPQAQPSTTTSDAAIATNAAPAQATAGRVPGNASEDVTMEDSDQARDVNTAPDQGTESGDWVVVPKGGVSPNASASAAPAADPAPIPTESAEVSKSIDTDDFLNSAGEALDQSVADDTPGDFGDIGMEDSAFGEAMYGAEVSRDSASNTPADGGV</sequence>
<dbReference type="GO" id="GO:0006338">
    <property type="term" value="P:chromatin remodeling"/>
    <property type="evidence" value="ECO:0007669"/>
    <property type="project" value="InterPro"/>
</dbReference>
<keyword evidence="1" id="KW-0175">Coiled coil</keyword>
<organism evidence="5 6">
    <name type="scientific">Diaporthe ampelina</name>
    <dbReference type="NCBI Taxonomy" id="1214573"/>
    <lineage>
        <taxon>Eukaryota</taxon>
        <taxon>Fungi</taxon>
        <taxon>Dikarya</taxon>
        <taxon>Ascomycota</taxon>
        <taxon>Pezizomycotina</taxon>
        <taxon>Sordariomycetes</taxon>
        <taxon>Sordariomycetidae</taxon>
        <taxon>Diaporthales</taxon>
        <taxon>Diaporthaceae</taxon>
        <taxon>Diaporthe</taxon>
    </lineage>
</organism>
<feature type="domain" description="SWI/SNF and RSC complexes subunit Ssr4 C-terminal" evidence="4">
    <location>
        <begin position="259"/>
        <end position="673"/>
    </location>
</feature>
<feature type="compositionally biased region" description="Low complexity" evidence="2">
    <location>
        <begin position="601"/>
        <end position="614"/>
    </location>
</feature>
<evidence type="ECO:0008006" key="7">
    <source>
        <dbReference type="Google" id="ProtNLM"/>
    </source>
</evidence>
<proteinExistence type="predicted"/>
<feature type="region of interest" description="Disordered" evidence="2">
    <location>
        <begin position="551"/>
        <end position="659"/>
    </location>
</feature>
<dbReference type="AlphaFoldDB" id="A0A0G2HU98"/>
<feature type="compositionally biased region" description="Pro residues" evidence="2">
    <location>
        <begin position="464"/>
        <end position="477"/>
    </location>
</feature>
<evidence type="ECO:0000259" key="3">
    <source>
        <dbReference type="Pfam" id="PF08549"/>
    </source>
</evidence>
<dbReference type="InterPro" id="IPR046464">
    <property type="entry name" value="SWI-SNF_Ssr4_C"/>
</dbReference>
<dbReference type="Proteomes" id="UP000034680">
    <property type="component" value="Unassembled WGS sequence"/>
</dbReference>
<evidence type="ECO:0000256" key="1">
    <source>
        <dbReference type="SAM" id="Coils"/>
    </source>
</evidence>
<evidence type="ECO:0000259" key="4">
    <source>
        <dbReference type="Pfam" id="PF20497"/>
    </source>
</evidence>
<feature type="region of interest" description="Disordered" evidence="2">
    <location>
        <begin position="199"/>
        <end position="218"/>
    </location>
</feature>
<evidence type="ECO:0000256" key="2">
    <source>
        <dbReference type="SAM" id="MobiDB-lite"/>
    </source>
</evidence>
<name>A0A0G2HU98_9PEZI</name>
<protein>
    <recommendedName>
        <fullName evidence="7">DUF1750-domain-containing protein</fullName>
    </recommendedName>
</protein>
<feature type="coiled-coil region" evidence="1">
    <location>
        <begin position="354"/>
        <end position="385"/>
    </location>
</feature>
<dbReference type="STRING" id="1214573.A0A0G2HU98"/>